<dbReference type="AlphaFoldDB" id="A0A165KBM0"/>
<gene>
    <name evidence="7" type="ORF">EXIGLDRAFT_442148</name>
</gene>
<keyword evidence="4" id="KW-0539">Nucleus</keyword>
<dbReference type="Pfam" id="PF00172">
    <property type="entry name" value="Zn_clus"/>
    <property type="match status" value="1"/>
</dbReference>
<dbReference type="PANTHER" id="PTHR47424:SF3">
    <property type="entry name" value="REGULATORY PROTEIN GAL4"/>
    <property type="match status" value="1"/>
</dbReference>
<feature type="coiled-coil region" evidence="5">
    <location>
        <begin position="84"/>
        <end position="118"/>
    </location>
</feature>
<dbReference type="EMBL" id="KV425947">
    <property type="protein sequence ID" value="KZV96096.1"/>
    <property type="molecule type" value="Genomic_DNA"/>
</dbReference>
<dbReference type="SMART" id="SM00066">
    <property type="entry name" value="GAL4"/>
    <property type="match status" value="1"/>
</dbReference>
<evidence type="ECO:0000256" key="4">
    <source>
        <dbReference type="ARBA" id="ARBA00023242"/>
    </source>
</evidence>
<evidence type="ECO:0000256" key="1">
    <source>
        <dbReference type="ARBA" id="ARBA00023015"/>
    </source>
</evidence>
<sequence>MSPPLGPEGASTRDAGQLFRSLETNTASGLYTGRQGRYVPRACEECRSRHLKCNGVQAGCDRCTADNRVCVYSLVPDRRRTAANADATEKIQLSKSRLAKLLKDCAQALSENEQLKNDLRQPAYGPSALGDVESQRHMFSGQSAIFRPHPSRLLTTMKPRRRGWTRPHHKPPARL</sequence>
<evidence type="ECO:0000256" key="5">
    <source>
        <dbReference type="SAM" id="Coils"/>
    </source>
</evidence>
<keyword evidence="3" id="KW-0804">Transcription</keyword>
<keyword evidence="2" id="KW-0238">DNA-binding</keyword>
<dbReference type="GO" id="GO:0008270">
    <property type="term" value="F:zinc ion binding"/>
    <property type="evidence" value="ECO:0007669"/>
    <property type="project" value="InterPro"/>
</dbReference>
<dbReference type="Proteomes" id="UP000077266">
    <property type="component" value="Unassembled WGS sequence"/>
</dbReference>
<accession>A0A165KBM0</accession>
<dbReference type="InterPro" id="IPR001138">
    <property type="entry name" value="Zn2Cys6_DnaBD"/>
</dbReference>
<dbReference type="PROSITE" id="PS00463">
    <property type="entry name" value="ZN2_CY6_FUNGAL_1"/>
    <property type="match status" value="1"/>
</dbReference>
<name>A0A165KBM0_EXIGL</name>
<evidence type="ECO:0000313" key="7">
    <source>
        <dbReference type="EMBL" id="KZV96096.1"/>
    </source>
</evidence>
<dbReference type="Gene3D" id="4.10.240.10">
    <property type="entry name" value="Zn(2)-C6 fungal-type DNA-binding domain"/>
    <property type="match status" value="1"/>
</dbReference>
<dbReference type="SUPFAM" id="SSF57701">
    <property type="entry name" value="Zn2/Cys6 DNA-binding domain"/>
    <property type="match status" value="1"/>
</dbReference>
<evidence type="ECO:0000313" key="8">
    <source>
        <dbReference type="Proteomes" id="UP000077266"/>
    </source>
</evidence>
<organism evidence="7 8">
    <name type="scientific">Exidia glandulosa HHB12029</name>
    <dbReference type="NCBI Taxonomy" id="1314781"/>
    <lineage>
        <taxon>Eukaryota</taxon>
        <taxon>Fungi</taxon>
        <taxon>Dikarya</taxon>
        <taxon>Basidiomycota</taxon>
        <taxon>Agaricomycotina</taxon>
        <taxon>Agaricomycetes</taxon>
        <taxon>Auriculariales</taxon>
        <taxon>Exidiaceae</taxon>
        <taxon>Exidia</taxon>
    </lineage>
</organism>
<keyword evidence="5" id="KW-0175">Coiled coil</keyword>
<dbReference type="InParanoid" id="A0A165KBM0"/>
<dbReference type="PANTHER" id="PTHR47424">
    <property type="entry name" value="REGULATORY PROTEIN GAL4"/>
    <property type="match status" value="1"/>
</dbReference>
<dbReference type="CDD" id="cd00067">
    <property type="entry name" value="GAL4"/>
    <property type="match status" value="1"/>
</dbReference>
<reference evidence="7 8" key="1">
    <citation type="journal article" date="2016" name="Mol. Biol. Evol.">
        <title>Comparative Genomics of Early-Diverging Mushroom-Forming Fungi Provides Insights into the Origins of Lignocellulose Decay Capabilities.</title>
        <authorList>
            <person name="Nagy L.G."/>
            <person name="Riley R."/>
            <person name="Tritt A."/>
            <person name="Adam C."/>
            <person name="Daum C."/>
            <person name="Floudas D."/>
            <person name="Sun H."/>
            <person name="Yadav J.S."/>
            <person name="Pangilinan J."/>
            <person name="Larsson K.H."/>
            <person name="Matsuura K."/>
            <person name="Barry K."/>
            <person name="Labutti K."/>
            <person name="Kuo R."/>
            <person name="Ohm R.A."/>
            <person name="Bhattacharya S.S."/>
            <person name="Shirouzu T."/>
            <person name="Yoshinaga Y."/>
            <person name="Martin F.M."/>
            <person name="Grigoriev I.V."/>
            <person name="Hibbett D.S."/>
        </authorList>
    </citation>
    <scope>NUCLEOTIDE SEQUENCE [LARGE SCALE GENOMIC DNA]</scope>
    <source>
        <strain evidence="7 8">HHB12029</strain>
    </source>
</reference>
<dbReference type="PROSITE" id="PS50048">
    <property type="entry name" value="ZN2_CY6_FUNGAL_2"/>
    <property type="match status" value="1"/>
</dbReference>
<protein>
    <recommendedName>
        <fullName evidence="6">Zn(2)-C6 fungal-type domain-containing protein</fullName>
    </recommendedName>
</protein>
<dbReference type="GO" id="GO:0005634">
    <property type="term" value="C:nucleus"/>
    <property type="evidence" value="ECO:0007669"/>
    <property type="project" value="TreeGrafter"/>
</dbReference>
<feature type="domain" description="Zn(2)-C6 fungal-type" evidence="6">
    <location>
        <begin position="42"/>
        <end position="72"/>
    </location>
</feature>
<evidence type="ECO:0000259" key="6">
    <source>
        <dbReference type="PROSITE" id="PS50048"/>
    </source>
</evidence>
<keyword evidence="1" id="KW-0805">Transcription regulation</keyword>
<dbReference type="GO" id="GO:0000981">
    <property type="term" value="F:DNA-binding transcription factor activity, RNA polymerase II-specific"/>
    <property type="evidence" value="ECO:0007669"/>
    <property type="project" value="InterPro"/>
</dbReference>
<evidence type="ECO:0000256" key="2">
    <source>
        <dbReference type="ARBA" id="ARBA00023125"/>
    </source>
</evidence>
<dbReference type="OrthoDB" id="21449at2759"/>
<dbReference type="InterPro" id="IPR051127">
    <property type="entry name" value="Fungal_SecMet_Regulators"/>
</dbReference>
<evidence type="ECO:0000256" key="3">
    <source>
        <dbReference type="ARBA" id="ARBA00023163"/>
    </source>
</evidence>
<keyword evidence="8" id="KW-1185">Reference proteome</keyword>
<dbReference type="GO" id="GO:0000978">
    <property type="term" value="F:RNA polymerase II cis-regulatory region sequence-specific DNA binding"/>
    <property type="evidence" value="ECO:0007669"/>
    <property type="project" value="TreeGrafter"/>
</dbReference>
<proteinExistence type="predicted"/>
<dbReference type="GO" id="GO:0000435">
    <property type="term" value="P:positive regulation of transcription from RNA polymerase II promoter by galactose"/>
    <property type="evidence" value="ECO:0007669"/>
    <property type="project" value="TreeGrafter"/>
</dbReference>
<dbReference type="InterPro" id="IPR036864">
    <property type="entry name" value="Zn2-C6_fun-type_DNA-bd_sf"/>
</dbReference>